<keyword evidence="4 9" id="KW-0645">Protease</keyword>
<evidence type="ECO:0000256" key="2">
    <source>
        <dbReference type="ARBA" id="ARBA00022512"/>
    </source>
</evidence>
<dbReference type="AlphaFoldDB" id="A0A1X0RI96"/>
<dbReference type="GO" id="GO:0004252">
    <property type="term" value="F:serine-type endopeptidase activity"/>
    <property type="evidence" value="ECO:0007669"/>
    <property type="project" value="UniProtKB-UniRule"/>
</dbReference>
<dbReference type="InterPro" id="IPR034187">
    <property type="entry name" value="Peptidases_S8_5"/>
</dbReference>
<dbReference type="InterPro" id="IPR000209">
    <property type="entry name" value="Peptidase_S8/S53_dom"/>
</dbReference>
<dbReference type="InterPro" id="IPR015500">
    <property type="entry name" value="Peptidase_S8_subtilisin-rel"/>
</dbReference>
<evidence type="ECO:0000256" key="11">
    <source>
        <dbReference type="SAM" id="SignalP"/>
    </source>
</evidence>
<keyword evidence="5 11" id="KW-0732">Signal</keyword>
<dbReference type="SUPFAM" id="SSF52025">
    <property type="entry name" value="PA domain"/>
    <property type="match status" value="1"/>
</dbReference>
<evidence type="ECO:0000256" key="5">
    <source>
        <dbReference type="ARBA" id="ARBA00022729"/>
    </source>
</evidence>
<protein>
    <submittedName>
        <fullName evidence="15">Subtilisin-like protein</fullName>
    </submittedName>
</protein>
<feature type="domain" description="C5a peptidase/Subtilisin-like protease SBT2-like Fn3-like" evidence="14">
    <location>
        <begin position="588"/>
        <end position="686"/>
    </location>
</feature>
<comment type="similarity">
    <text evidence="1 9 10">Belongs to the peptidase S8 family.</text>
</comment>
<evidence type="ECO:0000256" key="7">
    <source>
        <dbReference type="ARBA" id="ARBA00022825"/>
    </source>
</evidence>
<dbReference type="GO" id="GO:0005615">
    <property type="term" value="C:extracellular space"/>
    <property type="evidence" value="ECO:0007669"/>
    <property type="project" value="TreeGrafter"/>
</dbReference>
<feature type="active site" description="Charge relay system" evidence="8 9">
    <location>
        <position position="497"/>
    </location>
</feature>
<feature type="chain" id="PRO_5012619968" evidence="11">
    <location>
        <begin position="17"/>
        <end position="854"/>
    </location>
</feature>
<evidence type="ECO:0000259" key="13">
    <source>
        <dbReference type="Pfam" id="PF02225"/>
    </source>
</evidence>
<dbReference type="VEuPathDB" id="FungiDB:BCV72DRAFT_253688"/>
<dbReference type="PANTHER" id="PTHR43806:SF66">
    <property type="entry name" value="SERIN ENDOPEPTIDASE"/>
    <property type="match status" value="1"/>
</dbReference>
<evidence type="ECO:0000259" key="12">
    <source>
        <dbReference type="Pfam" id="PF00082"/>
    </source>
</evidence>
<dbReference type="InterPro" id="IPR046450">
    <property type="entry name" value="PA_dom_sf"/>
</dbReference>
<evidence type="ECO:0000256" key="9">
    <source>
        <dbReference type="PROSITE-ProRule" id="PRU01240"/>
    </source>
</evidence>
<feature type="active site" description="Charge relay system" evidence="8 9">
    <location>
        <position position="193"/>
    </location>
</feature>
<keyword evidence="6 9" id="KW-0378">Hydrolase</keyword>
<evidence type="ECO:0000256" key="1">
    <source>
        <dbReference type="ARBA" id="ARBA00011073"/>
    </source>
</evidence>
<dbReference type="Pfam" id="PF02225">
    <property type="entry name" value="PA"/>
    <property type="match status" value="1"/>
</dbReference>
<dbReference type="CDD" id="cd07489">
    <property type="entry name" value="Peptidases_S8_5"/>
    <property type="match status" value="1"/>
</dbReference>
<dbReference type="PRINTS" id="PR00723">
    <property type="entry name" value="SUBTILISIN"/>
</dbReference>
<dbReference type="InterPro" id="IPR023827">
    <property type="entry name" value="Peptidase_S8_Asp-AS"/>
</dbReference>
<organism evidence="15">
    <name type="scientific">Rhizopus microsporus var. microsporus</name>
    <dbReference type="NCBI Taxonomy" id="86635"/>
    <lineage>
        <taxon>Eukaryota</taxon>
        <taxon>Fungi</taxon>
        <taxon>Fungi incertae sedis</taxon>
        <taxon>Mucoromycota</taxon>
        <taxon>Mucoromycotina</taxon>
        <taxon>Mucoromycetes</taxon>
        <taxon>Mucorales</taxon>
        <taxon>Mucorineae</taxon>
        <taxon>Rhizopodaceae</taxon>
        <taxon>Rhizopus</taxon>
    </lineage>
</organism>
<evidence type="ECO:0000256" key="6">
    <source>
        <dbReference type="ARBA" id="ARBA00022801"/>
    </source>
</evidence>
<dbReference type="SUPFAM" id="SSF52743">
    <property type="entry name" value="Subtilisin-like"/>
    <property type="match status" value="1"/>
</dbReference>
<dbReference type="InterPro" id="IPR050131">
    <property type="entry name" value="Peptidase_S8_subtilisin-like"/>
</dbReference>
<proteinExistence type="inferred from homology"/>
<dbReference type="PROSITE" id="PS00138">
    <property type="entry name" value="SUBTILASE_SER"/>
    <property type="match status" value="1"/>
</dbReference>
<evidence type="ECO:0000256" key="10">
    <source>
        <dbReference type="RuleBase" id="RU003355"/>
    </source>
</evidence>
<dbReference type="Pfam" id="PF00082">
    <property type="entry name" value="Peptidase_S8"/>
    <property type="match status" value="1"/>
</dbReference>
<feature type="domain" description="PA" evidence="13">
    <location>
        <begin position="353"/>
        <end position="427"/>
    </location>
</feature>
<dbReference type="GO" id="GO:0016020">
    <property type="term" value="C:membrane"/>
    <property type="evidence" value="ECO:0007669"/>
    <property type="project" value="InterPro"/>
</dbReference>
<dbReference type="InterPro" id="IPR003137">
    <property type="entry name" value="PA_domain"/>
</dbReference>
<dbReference type="Proteomes" id="UP000242414">
    <property type="component" value="Unassembled WGS sequence"/>
</dbReference>
<sequence>MKLVSLLICLSPLALASITIPNVYLIEFDNRTHVKRNIDQRRNQFYEQLDSLHIQYNVRHEYNLIHAVSLEFKSPRDTELFFESAMDVKRVWPVSTVAKPKIHQADSVPSIAPLFSFYKQTGVTKLREKLGLTGEGIKVGVIDTGVDYTHHALGGCFGPGCRVAYGYDFVGDAYTGDSEPQPDDDPRDTCNGHGTHVAGIIGANDKHMNLTGVAPDVTFGVYRIFGCSGGSSTEIIMKAMEAAYLDGMDVVNLSLGDIGWPESPASVLADELSLQGMIVCAAAGNEGERGMFEVGSPSLGKHAISVASVDNANVLSHVIRAGDLTIGYLTATGGSFIPRKTRMIPLSNQFLKANDGCDPITVNLKNIVVLVSRGGCLFTQKIINAEKAGAAGIIFYNNLPGPVMPSAPESNATIEYGGISKEDGEKLFEYLKTSSKVEFLKYDHHLGVPTAGTISSFSSWGLGPDLSIKPDISAPGGQIFSTYPVNLGGYTTLSGTSMASPFVAGIVALLEQAKGGQRSLNVQELRASLMNNGHLISPSGSSEIDSVARQGAGLIDAYQAISSTTLVTPEQIRLSDEDHGAENNEYILTIKNNGRLHTEYTISHQASLTAQGFDNNRILKKPISIPSQEVSATVEIPQSVVFVEANEEATVVVRIIPPNNVDQPSIYSGYIVISGDTDDDVKYVPYAGLTSSLSKIPVLVNNGTMPRVVSGKVNMLSPALISFQLAESSALITVTVIDAVDDAISYGYVPEGYITFLGRSNLDDPNDVFLVSWHGNVVDTPEKAAMGILHRSTLHPYQNFMISSSTSSRVNPATMGTMLEKGKYRLKIMALHPLGDAGRYEDYDTWISPEITLD</sequence>
<dbReference type="PROSITE" id="PS00136">
    <property type="entry name" value="SUBTILASE_ASP"/>
    <property type="match status" value="1"/>
</dbReference>
<keyword evidence="2" id="KW-0134">Cell wall</keyword>
<evidence type="ECO:0000313" key="15">
    <source>
        <dbReference type="EMBL" id="ORE11767.1"/>
    </source>
</evidence>
<feature type="signal peptide" evidence="11">
    <location>
        <begin position="1"/>
        <end position="16"/>
    </location>
</feature>
<accession>A0A1X0RI96</accession>
<keyword evidence="3" id="KW-0964">Secreted</keyword>
<dbReference type="EMBL" id="KV921855">
    <property type="protein sequence ID" value="ORE11767.1"/>
    <property type="molecule type" value="Genomic_DNA"/>
</dbReference>
<dbReference type="PROSITE" id="PS00137">
    <property type="entry name" value="SUBTILASE_HIS"/>
    <property type="match status" value="1"/>
</dbReference>
<dbReference type="InterPro" id="IPR022398">
    <property type="entry name" value="Peptidase_S8_His-AS"/>
</dbReference>
<dbReference type="InterPro" id="IPR010435">
    <property type="entry name" value="C5a/SBT2-like_Fn3"/>
</dbReference>
<name>A0A1X0RI96_RHIZD</name>
<dbReference type="Pfam" id="PF06280">
    <property type="entry name" value="fn3_5"/>
    <property type="match status" value="1"/>
</dbReference>
<gene>
    <name evidence="15" type="ORF">BCV72DRAFT_253688</name>
</gene>
<feature type="active site" description="Charge relay system" evidence="8 9">
    <location>
        <position position="143"/>
    </location>
</feature>
<feature type="domain" description="Peptidase S8/S53" evidence="12">
    <location>
        <begin position="134"/>
        <end position="533"/>
    </location>
</feature>
<evidence type="ECO:0000256" key="8">
    <source>
        <dbReference type="PIRSR" id="PIRSR615500-1"/>
    </source>
</evidence>
<keyword evidence="7 9" id="KW-0720">Serine protease</keyword>
<dbReference type="PROSITE" id="PS51892">
    <property type="entry name" value="SUBTILASE"/>
    <property type="match status" value="1"/>
</dbReference>
<dbReference type="OrthoDB" id="10256524at2759"/>
<dbReference type="PANTHER" id="PTHR43806">
    <property type="entry name" value="PEPTIDASE S8"/>
    <property type="match status" value="1"/>
</dbReference>
<reference evidence="15" key="1">
    <citation type="journal article" date="2016" name="Proc. Natl. Acad. Sci. U.S.A.">
        <title>Lipid metabolic changes in an early divergent fungus govern the establishment of a mutualistic symbiosis with endobacteria.</title>
        <authorList>
            <person name="Lastovetsky O.A."/>
            <person name="Gaspar M.L."/>
            <person name="Mondo S.J."/>
            <person name="LaButti K.M."/>
            <person name="Sandor L."/>
            <person name="Grigoriev I.V."/>
            <person name="Henry S.A."/>
            <person name="Pawlowska T.E."/>
        </authorList>
    </citation>
    <scope>NUCLEOTIDE SEQUENCE [LARGE SCALE GENOMIC DNA]</scope>
    <source>
        <strain evidence="15">ATCC 52814</strain>
    </source>
</reference>
<dbReference type="InterPro" id="IPR036852">
    <property type="entry name" value="Peptidase_S8/S53_dom_sf"/>
</dbReference>
<evidence type="ECO:0000259" key="14">
    <source>
        <dbReference type="Pfam" id="PF06280"/>
    </source>
</evidence>
<dbReference type="Gene3D" id="3.40.50.200">
    <property type="entry name" value="Peptidase S8/S53 domain"/>
    <property type="match status" value="2"/>
</dbReference>
<evidence type="ECO:0000256" key="3">
    <source>
        <dbReference type="ARBA" id="ARBA00022525"/>
    </source>
</evidence>
<evidence type="ECO:0000256" key="4">
    <source>
        <dbReference type="ARBA" id="ARBA00022670"/>
    </source>
</evidence>
<dbReference type="GO" id="GO:0006508">
    <property type="term" value="P:proteolysis"/>
    <property type="evidence" value="ECO:0007669"/>
    <property type="project" value="UniProtKB-KW"/>
</dbReference>
<dbReference type="InterPro" id="IPR023828">
    <property type="entry name" value="Peptidase_S8_Ser-AS"/>
</dbReference>
<dbReference type="Gene3D" id="3.50.30.30">
    <property type="match status" value="1"/>
</dbReference>